<accession>A0AAD8JLM1</accession>
<feature type="compositionally biased region" description="Low complexity" evidence="1">
    <location>
        <begin position="1"/>
        <end position="15"/>
    </location>
</feature>
<feature type="region of interest" description="Disordered" evidence="1">
    <location>
        <begin position="1"/>
        <end position="77"/>
    </location>
</feature>
<dbReference type="Proteomes" id="UP001237642">
    <property type="component" value="Unassembled WGS sequence"/>
</dbReference>
<name>A0AAD8JLM1_9APIA</name>
<feature type="region of interest" description="Disordered" evidence="1">
    <location>
        <begin position="134"/>
        <end position="162"/>
    </location>
</feature>
<feature type="compositionally biased region" description="Polar residues" evidence="1">
    <location>
        <begin position="16"/>
        <end position="27"/>
    </location>
</feature>
<comment type="caution">
    <text evidence="2">The sequence shown here is derived from an EMBL/GenBank/DDBJ whole genome shotgun (WGS) entry which is preliminary data.</text>
</comment>
<reference evidence="2" key="1">
    <citation type="submission" date="2023-02" db="EMBL/GenBank/DDBJ databases">
        <title>Genome of toxic invasive species Heracleum sosnowskyi carries increased number of genes despite the absence of recent whole-genome duplications.</title>
        <authorList>
            <person name="Schelkunov M."/>
            <person name="Shtratnikova V."/>
            <person name="Makarenko M."/>
            <person name="Klepikova A."/>
            <person name="Omelchenko D."/>
            <person name="Novikova G."/>
            <person name="Obukhova E."/>
            <person name="Bogdanov V."/>
            <person name="Penin A."/>
            <person name="Logacheva M."/>
        </authorList>
    </citation>
    <scope>NUCLEOTIDE SEQUENCE</scope>
    <source>
        <strain evidence="2">Hsosn_3</strain>
        <tissue evidence="2">Leaf</tissue>
    </source>
</reference>
<feature type="compositionally biased region" description="Polar residues" evidence="1">
    <location>
        <begin position="142"/>
        <end position="162"/>
    </location>
</feature>
<evidence type="ECO:0000313" key="2">
    <source>
        <dbReference type="EMBL" id="KAK1404817.1"/>
    </source>
</evidence>
<protein>
    <submittedName>
        <fullName evidence="2">Uncharacterized protein</fullName>
    </submittedName>
</protein>
<dbReference type="AlphaFoldDB" id="A0AAD8JLM1"/>
<reference evidence="2" key="2">
    <citation type="submission" date="2023-05" db="EMBL/GenBank/DDBJ databases">
        <authorList>
            <person name="Schelkunov M.I."/>
        </authorList>
    </citation>
    <scope>NUCLEOTIDE SEQUENCE</scope>
    <source>
        <strain evidence="2">Hsosn_3</strain>
        <tissue evidence="2">Leaf</tissue>
    </source>
</reference>
<sequence length="208" mass="22621">MASSSPSPNAIVSSPRSAGSPNLSAVLSGSHKIGDSASTKPGLSLFSFYKRDGSDSTQTPAPASSNSVPVTPNQPNHLPIDEMEVIVETPNKPTIQTDPGLRDPICTFPVNQQDRIRKEMSDQHSRERMKSLFSFYKRDGSDSTQTPAPASSNSVPVTPNQPNHLPIDEMEVIVESPNKPAIQTDPGLRDPICTFAVNQHDRIRKEYM</sequence>
<evidence type="ECO:0000256" key="1">
    <source>
        <dbReference type="SAM" id="MobiDB-lite"/>
    </source>
</evidence>
<gene>
    <name evidence="2" type="ORF">POM88_004422</name>
</gene>
<evidence type="ECO:0000313" key="3">
    <source>
        <dbReference type="Proteomes" id="UP001237642"/>
    </source>
</evidence>
<keyword evidence="3" id="KW-1185">Reference proteome</keyword>
<proteinExistence type="predicted"/>
<organism evidence="2 3">
    <name type="scientific">Heracleum sosnowskyi</name>
    <dbReference type="NCBI Taxonomy" id="360622"/>
    <lineage>
        <taxon>Eukaryota</taxon>
        <taxon>Viridiplantae</taxon>
        <taxon>Streptophyta</taxon>
        <taxon>Embryophyta</taxon>
        <taxon>Tracheophyta</taxon>
        <taxon>Spermatophyta</taxon>
        <taxon>Magnoliopsida</taxon>
        <taxon>eudicotyledons</taxon>
        <taxon>Gunneridae</taxon>
        <taxon>Pentapetalae</taxon>
        <taxon>asterids</taxon>
        <taxon>campanulids</taxon>
        <taxon>Apiales</taxon>
        <taxon>Apiaceae</taxon>
        <taxon>Apioideae</taxon>
        <taxon>apioid superclade</taxon>
        <taxon>Tordylieae</taxon>
        <taxon>Tordyliinae</taxon>
        <taxon>Heracleum</taxon>
    </lineage>
</organism>
<dbReference type="EMBL" id="JAUIZM010000001">
    <property type="protein sequence ID" value="KAK1404817.1"/>
    <property type="molecule type" value="Genomic_DNA"/>
</dbReference>
<feature type="compositionally biased region" description="Polar residues" evidence="1">
    <location>
        <begin position="55"/>
        <end position="76"/>
    </location>
</feature>